<dbReference type="InterPro" id="IPR006669">
    <property type="entry name" value="MgtE_transporter"/>
</dbReference>
<comment type="caution">
    <text evidence="1">The sequence shown here is derived from an EMBL/GenBank/DDBJ whole genome shotgun (WGS) entry which is preliminary data.</text>
</comment>
<gene>
    <name evidence="1" type="ORF">NE686_22690</name>
</gene>
<reference evidence="1 2" key="1">
    <citation type="submission" date="2022-06" db="EMBL/GenBank/DDBJ databases">
        <title>Isolation of gut microbiota from human fecal samples.</title>
        <authorList>
            <person name="Pamer E.G."/>
            <person name="Barat B."/>
            <person name="Waligurski E."/>
            <person name="Medina S."/>
            <person name="Paddock L."/>
            <person name="Mostad J."/>
        </authorList>
    </citation>
    <scope>NUCLEOTIDE SEQUENCE [LARGE SCALE GENOMIC DNA]</scope>
    <source>
        <strain evidence="1 2">DFI.7.95</strain>
    </source>
</reference>
<feature type="non-terminal residue" evidence="1">
    <location>
        <position position="70"/>
    </location>
</feature>
<feature type="non-terminal residue" evidence="1">
    <location>
        <position position="1"/>
    </location>
</feature>
<dbReference type="PANTHER" id="PTHR43773">
    <property type="entry name" value="MAGNESIUM TRANSPORTER MGTE"/>
    <property type="match status" value="1"/>
</dbReference>
<sequence length="70" mass="8225">EEMPANIVKKLLKSTKQDERKLINQYLRYPADSARSIMTIEYVDLRKRITVKEAITHIKETGLNKETVYT</sequence>
<dbReference type="PANTHER" id="PTHR43773:SF1">
    <property type="entry name" value="MAGNESIUM TRANSPORTER MGTE"/>
    <property type="match status" value="1"/>
</dbReference>
<keyword evidence="2" id="KW-1185">Reference proteome</keyword>
<evidence type="ECO:0000313" key="2">
    <source>
        <dbReference type="Proteomes" id="UP001524478"/>
    </source>
</evidence>
<proteinExistence type="predicted"/>
<evidence type="ECO:0000313" key="1">
    <source>
        <dbReference type="EMBL" id="MCQ4925906.1"/>
    </source>
</evidence>
<name>A0ABT1SHF4_9FIRM</name>
<organism evidence="1 2">
    <name type="scientific">Tissierella carlieri</name>
    <dbReference type="NCBI Taxonomy" id="689904"/>
    <lineage>
        <taxon>Bacteria</taxon>
        <taxon>Bacillati</taxon>
        <taxon>Bacillota</taxon>
        <taxon>Tissierellia</taxon>
        <taxon>Tissierellales</taxon>
        <taxon>Tissierellaceae</taxon>
        <taxon>Tissierella</taxon>
    </lineage>
</organism>
<accession>A0ABT1SHF4</accession>
<protein>
    <submittedName>
        <fullName evidence="1">Magnesium transporter</fullName>
    </submittedName>
</protein>
<dbReference type="EMBL" id="JANGAC010000106">
    <property type="protein sequence ID" value="MCQ4925906.1"/>
    <property type="molecule type" value="Genomic_DNA"/>
</dbReference>
<dbReference type="Proteomes" id="UP001524478">
    <property type="component" value="Unassembled WGS sequence"/>
</dbReference>